<dbReference type="Pfam" id="PF12900">
    <property type="entry name" value="Pyridox_ox_2"/>
    <property type="match status" value="1"/>
</dbReference>
<dbReference type="AlphaFoldDB" id="A0A7X0VWM3"/>
<dbReference type="InterPro" id="IPR012349">
    <property type="entry name" value="Split_barrel_FMN-bd"/>
</dbReference>
<comment type="caution">
    <text evidence="2">The sequence shown here is derived from an EMBL/GenBank/DDBJ whole genome shotgun (WGS) entry which is preliminary data.</text>
</comment>
<dbReference type="Gene3D" id="2.30.110.10">
    <property type="entry name" value="Electron Transport, Fmn-binding Protein, Chain A"/>
    <property type="match status" value="1"/>
</dbReference>
<sequence>MRRSEFEVSDEAQCEQFLNERYDGVLTFIGEDGWPKAVPINYAYHQGNVYFHGSKKGEKMSGLALDSRAEFAVYQAHAFIPSYFSDPYLACPATVYFRSVRLRGTVDQVESAEEKALALSVLLGKMQPEGGHAPIDAEDPKYVSSLRGVAVLRLNVAEMTGKFKFGQNLSDKKRGQLAEALERRGLPGDHETVGRMHALAPPSKEARRREALAAKEETFREKDV</sequence>
<protein>
    <submittedName>
        <fullName evidence="2">Pyridoxamine 5'-phosphate oxidase family protein</fullName>
    </submittedName>
</protein>
<feature type="compositionally biased region" description="Basic and acidic residues" evidence="1">
    <location>
        <begin position="184"/>
        <end position="194"/>
    </location>
</feature>
<dbReference type="EMBL" id="JACJVO010000020">
    <property type="protein sequence ID" value="MBB6732547.1"/>
    <property type="molecule type" value="Genomic_DNA"/>
</dbReference>
<evidence type="ECO:0000313" key="3">
    <source>
        <dbReference type="Proteomes" id="UP000564644"/>
    </source>
</evidence>
<name>A0A7X0VWM3_9BACL</name>
<dbReference type="Proteomes" id="UP000564644">
    <property type="component" value="Unassembled WGS sequence"/>
</dbReference>
<evidence type="ECO:0000313" key="2">
    <source>
        <dbReference type="EMBL" id="MBB6732547.1"/>
    </source>
</evidence>
<gene>
    <name evidence="2" type="ORF">H7C18_16620</name>
</gene>
<keyword evidence="3" id="KW-1185">Reference proteome</keyword>
<organism evidence="2 3">
    <name type="scientific">Cohnella zeiphila</name>
    <dbReference type="NCBI Taxonomy" id="2761120"/>
    <lineage>
        <taxon>Bacteria</taxon>
        <taxon>Bacillati</taxon>
        <taxon>Bacillota</taxon>
        <taxon>Bacilli</taxon>
        <taxon>Bacillales</taxon>
        <taxon>Paenibacillaceae</taxon>
        <taxon>Cohnella</taxon>
    </lineage>
</organism>
<dbReference type="PANTHER" id="PTHR34071">
    <property type="entry name" value="5-NITROIMIDAZOLE ANTIBIOTICS RESISTANCE PROTEIN, NIMA-FAMILY-RELATED PROTEIN-RELATED"/>
    <property type="match status" value="1"/>
</dbReference>
<proteinExistence type="predicted"/>
<dbReference type="SUPFAM" id="SSF50475">
    <property type="entry name" value="FMN-binding split barrel"/>
    <property type="match status" value="1"/>
</dbReference>
<reference evidence="2 3" key="1">
    <citation type="submission" date="2020-08" db="EMBL/GenBank/DDBJ databases">
        <title>Cohnella phylogeny.</title>
        <authorList>
            <person name="Dunlap C."/>
        </authorList>
    </citation>
    <scope>NUCLEOTIDE SEQUENCE [LARGE SCALE GENOMIC DNA]</scope>
    <source>
        <strain evidence="2 3">CBP 2801</strain>
    </source>
</reference>
<dbReference type="InterPro" id="IPR024747">
    <property type="entry name" value="Pyridox_Oxase-rel"/>
</dbReference>
<feature type="compositionally biased region" description="Basic and acidic residues" evidence="1">
    <location>
        <begin position="204"/>
        <end position="224"/>
    </location>
</feature>
<dbReference type="RefSeq" id="WP_185130207.1">
    <property type="nucleotide sequence ID" value="NZ_JACJVO010000020.1"/>
</dbReference>
<evidence type="ECO:0000256" key="1">
    <source>
        <dbReference type="SAM" id="MobiDB-lite"/>
    </source>
</evidence>
<dbReference type="PANTHER" id="PTHR34071:SF2">
    <property type="entry name" value="FLAVIN-NUCLEOTIDE-BINDING PROTEIN"/>
    <property type="match status" value="1"/>
</dbReference>
<feature type="region of interest" description="Disordered" evidence="1">
    <location>
        <begin position="184"/>
        <end position="224"/>
    </location>
</feature>
<accession>A0A7X0VWM3</accession>